<dbReference type="RefSeq" id="WP_147599995.1">
    <property type="nucleotide sequence ID" value="NZ_BAABXP010000001.1"/>
</dbReference>
<dbReference type="EMBL" id="JBEPMJ010000033">
    <property type="protein sequence ID" value="MET3751997.1"/>
    <property type="molecule type" value="Genomic_DNA"/>
</dbReference>
<name>A0ABV2M943_9FIRM</name>
<dbReference type="Proteomes" id="UP001549106">
    <property type="component" value="Unassembled WGS sequence"/>
</dbReference>
<evidence type="ECO:0000313" key="1">
    <source>
        <dbReference type="EMBL" id="MET3751997.1"/>
    </source>
</evidence>
<gene>
    <name evidence="1" type="ORF">ABID24_003259</name>
</gene>
<accession>A0ABV2M943</accession>
<sequence>MFERIDYEVKRIDGDYAYLQNMENRDEELKCVAMALLPPEIMEGSRVAYEMLQYFMAE</sequence>
<organism evidence="1 2">
    <name type="scientific">Blautia caecimuris</name>
    <dbReference type="NCBI Taxonomy" id="1796615"/>
    <lineage>
        <taxon>Bacteria</taxon>
        <taxon>Bacillati</taxon>
        <taxon>Bacillota</taxon>
        <taxon>Clostridia</taxon>
        <taxon>Lachnospirales</taxon>
        <taxon>Lachnospiraceae</taxon>
        <taxon>Blautia</taxon>
    </lineage>
</organism>
<keyword evidence="2" id="KW-1185">Reference proteome</keyword>
<protein>
    <recommendedName>
        <fullName evidence="3">Chorismate--pyruvate lyase</fullName>
    </recommendedName>
</protein>
<comment type="caution">
    <text evidence="1">The sequence shown here is derived from an EMBL/GenBank/DDBJ whole genome shotgun (WGS) entry which is preliminary data.</text>
</comment>
<evidence type="ECO:0000313" key="2">
    <source>
        <dbReference type="Proteomes" id="UP001549106"/>
    </source>
</evidence>
<reference evidence="1 2" key="1">
    <citation type="submission" date="2024-06" db="EMBL/GenBank/DDBJ databases">
        <title>Genomic Encyclopedia of Type Strains, Phase IV (KMG-IV): sequencing the most valuable type-strain genomes for metagenomic binning, comparative biology and taxonomic classification.</title>
        <authorList>
            <person name="Goeker M."/>
        </authorList>
    </citation>
    <scope>NUCLEOTIDE SEQUENCE [LARGE SCALE GENOMIC DNA]</scope>
    <source>
        <strain evidence="1 2">DSM 29492</strain>
    </source>
</reference>
<evidence type="ECO:0008006" key="3">
    <source>
        <dbReference type="Google" id="ProtNLM"/>
    </source>
</evidence>
<proteinExistence type="predicted"/>